<dbReference type="SUPFAM" id="SSF48371">
    <property type="entry name" value="ARM repeat"/>
    <property type="match status" value="1"/>
</dbReference>
<protein>
    <recommendedName>
        <fullName evidence="5">Integrator complex subunit 7</fullName>
    </recommendedName>
</protein>
<sequence>MLAAPHAHYRVFHGNPAADSLHGAPHDQFPCILSSSQVATAPTDLHVREFAQLEVQVKALQLQTAQRHVLSSAVGDANAGALAECFHFYARLFTVESFVWPDFLAAVCTKLVEHFAASENVIVQSAIVKVFQRAKAHVAQVNDASKLVGHLVSPLTHKTSVTTRTLTLQLVATMPSLLVRDTTVQQQIIAKLAANDHDERLAAVQAASAFMPLLSAFRKDVLALSLKKTTTGLCCLLPGAVSSSVEAQQTWSYCAELYERFVDDKSAVASIRAMTMLTASFPGLLLPMHQQLLHHVIGHDPRVTVQNFTLLVSQRLVGIGSTIDEENQLAHVLDDVFSHIGNPHVLTGRGLMRIKLSALLLLEKWSSAHEIGAKAHVLLQDIKKLLASTTDERFGKAYTSIVANIVRHELTIVERSLGQSLDELLRLLHPRTTIAAEATWYHALDALSKLCRDYPQHLETCVSSRLVELLSISTNNLPSTTYKLRRTAIFMALGALRRPLSGGLTQKELLMLLEELSTAERTNAPHLRAVVATFLLWTQEVVLIGTEKDQDIVAILDEFERKLLEPELYASHAERYELAKLAMLRGRFALALQLLKVIVVKTDSECFGGWMHALQTLCEAESRIARDRRVHVENLHALTRTCMYLQSARTPSFCFDLQLHLVSLRLEWMQLLQTAQQLAGEAAFTSVAGSPIGREGQLSTQLRALACNYKALHTSLLGVDQLDLDALRAQADLCVLLASAVEGFLLLRSPSLIDFPAQWKTVDNNHQWSVEMLKNLCEDIRAKLDHLDKLSPSRQPGIGARVMQQVLIALCAIPPILPRMFFRSRLRSERRLRSSAQFLTYSEHAAFAAKPRSRSQLGVPLGTDFTSVLKGALAFSPSARGYWSERVERLEVEILVCPAGANVNRTSNVIASLSAYEVVDALADETLVQHCATVILPLAWNLIVESTTHGDDQAILYLPLMMPVHVKATDLTAKGSFVLLAKLALIDRQGERWPLAATGCRRGFIVY</sequence>
<dbReference type="InterPro" id="IPR056516">
    <property type="entry name" value="INTS7_N"/>
</dbReference>
<feature type="domain" description="Integrator complex subunit 7 N-terminal" evidence="1">
    <location>
        <begin position="95"/>
        <end position="562"/>
    </location>
</feature>
<dbReference type="Proteomes" id="UP001162031">
    <property type="component" value="Unassembled WGS sequence"/>
</dbReference>
<evidence type="ECO:0000313" key="4">
    <source>
        <dbReference type="Proteomes" id="UP001162031"/>
    </source>
</evidence>
<comment type="caution">
    <text evidence="3">The sequence shown here is derived from an EMBL/GenBank/DDBJ whole genome shotgun (WGS) entry which is preliminary data.</text>
</comment>
<evidence type="ECO:0008006" key="5">
    <source>
        <dbReference type="Google" id="ProtNLM"/>
    </source>
</evidence>
<organism evidence="3 4">
    <name type="scientific">Hyaloperonospora brassicae</name>
    <name type="common">Brassica downy mildew</name>
    <name type="synonym">Peronospora brassicae</name>
    <dbReference type="NCBI Taxonomy" id="162125"/>
    <lineage>
        <taxon>Eukaryota</taxon>
        <taxon>Sar</taxon>
        <taxon>Stramenopiles</taxon>
        <taxon>Oomycota</taxon>
        <taxon>Peronosporomycetes</taxon>
        <taxon>Peronosporales</taxon>
        <taxon>Peronosporaceae</taxon>
        <taxon>Hyaloperonospora</taxon>
    </lineage>
</organism>
<accession>A0AAV0TXH1</accession>
<name>A0AAV0TXH1_HYABA</name>
<dbReference type="InterPro" id="IPR056517">
    <property type="entry name" value="INTS7_HB"/>
</dbReference>
<dbReference type="EMBL" id="CANTFL010000936">
    <property type="protein sequence ID" value="CAI5728772.1"/>
    <property type="molecule type" value="Genomic_DNA"/>
</dbReference>
<proteinExistence type="predicted"/>
<dbReference type="Pfam" id="PF24436">
    <property type="entry name" value="INTS7_N"/>
    <property type="match status" value="1"/>
</dbReference>
<dbReference type="AlphaFoldDB" id="A0AAV0TXH1"/>
<reference evidence="3" key="1">
    <citation type="submission" date="2022-12" db="EMBL/GenBank/DDBJ databases">
        <authorList>
            <person name="Webb A."/>
        </authorList>
    </citation>
    <scope>NUCLEOTIDE SEQUENCE</scope>
    <source>
        <strain evidence="3">Hp1</strain>
    </source>
</reference>
<feature type="domain" description="Integrator complex subunit 7 helical bundle" evidence="2">
    <location>
        <begin position="590"/>
        <end position="742"/>
    </location>
</feature>
<gene>
    <name evidence="3" type="ORF">HBR001_LOCUS4403</name>
</gene>
<dbReference type="Pfam" id="PF24437">
    <property type="entry name" value="INTS7_HB"/>
    <property type="match status" value="1"/>
</dbReference>
<evidence type="ECO:0000259" key="1">
    <source>
        <dbReference type="Pfam" id="PF24436"/>
    </source>
</evidence>
<evidence type="ECO:0000259" key="2">
    <source>
        <dbReference type="Pfam" id="PF24437"/>
    </source>
</evidence>
<evidence type="ECO:0000313" key="3">
    <source>
        <dbReference type="EMBL" id="CAI5728772.1"/>
    </source>
</evidence>
<dbReference type="InterPro" id="IPR016024">
    <property type="entry name" value="ARM-type_fold"/>
</dbReference>
<keyword evidence="4" id="KW-1185">Reference proteome</keyword>